<protein>
    <recommendedName>
        <fullName evidence="4">Calcineurin B-like protein</fullName>
    </recommendedName>
</protein>
<comment type="function">
    <text evidence="4">Acts as a calcium sensor. CBL proteins interact with CIPK serine-threonine protein kinases. Binding of a CBL protein to the regulatory NAF domain of a CIPK protein lead to the activation of the kinase in a calcium-dependent manner.</text>
</comment>
<evidence type="ECO:0000313" key="5">
    <source>
        <dbReference type="EMBL" id="KAE9607654.1"/>
    </source>
</evidence>
<accession>A0A6A4Q2H4</accession>
<dbReference type="GO" id="GO:0019722">
    <property type="term" value="P:calcium-mediated signaling"/>
    <property type="evidence" value="ECO:0007669"/>
    <property type="project" value="UniProtKB-UniRule"/>
</dbReference>
<dbReference type="SMART" id="SM00054">
    <property type="entry name" value="EFh"/>
    <property type="match status" value="1"/>
</dbReference>
<dbReference type="EMBL" id="WOCE01000009">
    <property type="protein sequence ID" value="KAE9607654.1"/>
    <property type="molecule type" value="Genomic_DNA"/>
</dbReference>
<dbReference type="InterPro" id="IPR002048">
    <property type="entry name" value="EF_hand_dom"/>
</dbReference>
<dbReference type="AlphaFoldDB" id="A0A6A4Q2H4"/>
<evidence type="ECO:0000256" key="1">
    <source>
        <dbReference type="ARBA" id="ARBA00022737"/>
    </source>
</evidence>
<evidence type="ECO:0000256" key="4">
    <source>
        <dbReference type="RuleBase" id="RU369080"/>
    </source>
</evidence>
<dbReference type="Proteomes" id="UP000447434">
    <property type="component" value="Chromosome 9"/>
</dbReference>
<evidence type="ECO:0000256" key="2">
    <source>
        <dbReference type="ARBA" id="ARBA00022837"/>
    </source>
</evidence>
<reference evidence="6" key="1">
    <citation type="journal article" date="2020" name="Nat. Commun.">
        <title>Genome sequence of the cluster root forming white lupin.</title>
        <authorList>
            <person name="Hufnagel B."/>
            <person name="Marques A."/>
            <person name="Soriano A."/>
            <person name="Marques L."/>
            <person name="Divol F."/>
            <person name="Doumas P."/>
            <person name="Sallet E."/>
            <person name="Mancinotti D."/>
            <person name="Carrere S."/>
            <person name="Marande W."/>
            <person name="Arribat S."/>
            <person name="Keller J."/>
            <person name="Huneau C."/>
            <person name="Blein T."/>
            <person name="Aime D."/>
            <person name="Laguerre M."/>
            <person name="Taylor J."/>
            <person name="Schubert V."/>
            <person name="Nelson M."/>
            <person name="Geu-Flores F."/>
            <person name="Crespi M."/>
            <person name="Gallardo-Guerrero K."/>
            <person name="Delaux P.-M."/>
            <person name="Salse J."/>
            <person name="Berges H."/>
            <person name="Guyot R."/>
            <person name="Gouzy J."/>
            <person name="Peret B."/>
        </authorList>
    </citation>
    <scope>NUCLEOTIDE SEQUENCE [LARGE SCALE GENOMIC DNA]</scope>
    <source>
        <strain evidence="6">cv. Amiga</strain>
    </source>
</reference>
<keyword evidence="4" id="KW-0479">Metal-binding</keyword>
<dbReference type="PROSITE" id="PS00018">
    <property type="entry name" value="EF_HAND_1"/>
    <property type="match status" value="1"/>
</dbReference>
<proteinExistence type="inferred from homology"/>
<comment type="similarity">
    <text evidence="3 4">Belongs to the calcineurin regulatory subunit family.</text>
</comment>
<keyword evidence="4" id="KW-0472">Membrane</keyword>
<gene>
    <name evidence="5" type="ORF">Lalb_Chr09g0332321</name>
</gene>
<comment type="subcellular location">
    <subcellularLocation>
        <location evidence="4">Membrane</location>
    </subcellularLocation>
</comment>
<dbReference type="GO" id="GO:0019900">
    <property type="term" value="F:kinase binding"/>
    <property type="evidence" value="ECO:0007669"/>
    <property type="project" value="UniProtKB-UniRule"/>
</dbReference>
<keyword evidence="1 4" id="KW-0677">Repeat</keyword>
<dbReference type="InterPro" id="IPR011992">
    <property type="entry name" value="EF-hand-dom_pair"/>
</dbReference>
<name>A0A6A4Q2H4_LUPAL</name>
<comment type="caution">
    <text evidence="5">The sequence shown here is derived from an EMBL/GenBank/DDBJ whole genome shotgun (WGS) entry which is preliminary data.</text>
</comment>
<organism evidence="5 6">
    <name type="scientific">Lupinus albus</name>
    <name type="common">White lupine</name>
    <name type="synonym">Lupinus termis</name>
    <dbReference type="NCBI Taxonomy" id="3870"/>
    <lineage>
        <taxon>Eukaryota</taxon>
        <taxon>Viridiplantae</taxon>
        <taxon>Streptophyta</taxon>
        <taxon>Embryophyta</taxon>
        <taxon>Tracheophyta</taxon>
        <taxon>Spermatophyta</taxon>
        <taxon>Magnoliopsida</taxon>
        <taxon>eudicotyledons</taxon>
        <taxon>Gunneridae</taxon>
        <taxon>Pentapetalae</taxon>
        <taxon>rosids</taxon>
        <taxon>fabids</taxon>
        <taxon>Fabales</taxon>
        <taxon>Fabaceae</taxon>
        <taxon>Papilionoideae</taxon>
        <taxon>50 kb inversion clade</taxon>
        <taxon>genistoids sensu lato</taxon>
        <taxon>core genistoids</taxon>
        <taxon>Genisteae</taxon>
        <taxon>Lupinus</taxon>
    </lineage>
</organism>
<dbReference type="GO" id="GO:0016020">
    <property type="term" value="C:membrane"/>
    <property type="evidence" value="ECO:0007669"/>
    <property type="project" value="UniProtKB-SubCell"/>
</dbReference>
<dbReference type="Gene3D" id="1.10.238.10">
    <property type="entry name" value="EF-hand"/>
    <property type="match status" value="1"/>
</dbReference>
<evidence type="ECO:0000256" key="3">
    <source>
        <dbReference type="ARBA" id="ARBA00023774"/>
    </source>
</evidence>
<dbReference type="InterPro" id="IPR018247">
    <property type="entry name" value="EF_Hand_1_Ca_BS"/>
</dbReference>
<comment type="subunit">
    <text evidence="4">Homodimer. Interacts with CIPK.</text>
</comment>
<dbReference type="InterPro" id="IPR045198">
    <property type="entry name" value="CNBL1-10"/>
</dbReference>
<dbReference type="OrthoDB" id="1426608at2759"/>
<evidence type="ECO:0000313" key="6">
    <source>
        <dbReference type="Proteomes" id="UP000447434"/>
    </source>
</evidence>
<dbReference type="Pfam" id="PF13202">
    <property type="entry name" value="EF-hand_5"/>
    <property type="match status" value="1"/>
</dbReference>
<keyword evidence="6" id="KW-1185">Reference proteome</keyword>
<dbReference type="GO" id="GO:0005509">
    <property type="term" value="F:calcium ion binding"/>
    <property type="evidence" value="ECO:0007669"/>
    <property type="project" value="UniProtKB-UniRule"/>
</dbReference>
<dbReference type="SUPFAM" id="SSF47473">
    <property type="entry name" value="EF-hand"/>
    <property type="match status" value="1"/>
</dbReference>
<dbReference type="PANTHER" id="PTHR23056">
    <property type="entry name" value="CALCINEURIN B"/>
    <property type="match status" value="1"/>
</dbReference>
<dbReference type="PANTHER" id="PTHR23056:SF147">
    <property type="entry name" value="CALCINEURIN B-LIKE PROTEIN 8"/>
    <property type="match status" value="1"/>
</dbReference>
<dbReference type="PROSITE" id="PS50222">
    <property type="entry name" value="EF_HAND_2"/>
    <property type="match status" value="1"/>
</dbReference>
<sequence>MVYLKLKQMVLATLIESDVTVPDDVAESIVEKTINEADTNGDGKIDKEEWKQYVAKKPSLLKIMTLPYLK</sequence>
<keyword evidence="2 4" id="KW-0106">Calcium</keyword>